<reference evidence="1 2" key="1">
    <citation type="journal article" date="2016" name="BMC Genomics">
        <title>Comparative genomics reveals Cyclospora cayetanensis possesses coccidia-like metabolism and invasion components but unique surface antigens.</title>
        <authorList>
            <person name="Liu S."/>
            <person name="Wang L."/>
            <person name="Zheng H."/>
            <person name="Xu Z."/>
            <person name="Roellig D.M."/>
            <person name="Li N."/>
            <person name="Frace M.A."/>
            <person name="Tang K."/>
            <person name="Arrowood M.J."/>
            <person name="Moss D.M."/>
            <person name="Zhang L."/>
            <person name="Feng Y."/>
            <person name="Xiao L."/>
        </authorList>
    </citation>
    <scope>NUCLEOTIDE SEQUENCE [LARGE SCALE GENOMIC DNA]</scope>
    <source>
        <strain evidence="1 2">CHN_HEN01</strain>
    </source>
</reference>
<evidence type="ECO:0000313" key="2">
    <source>
        <dbReference type="Proteomes" id="UP000095192"/>
    </source>
</evidence>
<organism evidence="1 2">
    <name type="scientific">Cyclospora cayetanensis</name>
    <dbReference type="NCBI Taxonomy" id="88456"/>
    <lineage>
        <taxon>Eukaryota</taxon>
        <taxon>Sar</taxon>
        <taxon>Alveolata</taxon>
        <taxon>Apicomplexa</taxon>
        <taxon>Conoidasida</taxon>
        <taxon>Coccidia</taxon>
        <taxon>Eucoccidiorida</taxon>
        <taxon>Eimeriorina</taxon>
        <taxon>Eimeriidae</taxon>
        <taxon>Cyclospora</taxon>
    </lineage>
</organism>
<dbReference type="AlphaFoldDB" id="A0A1D3CQV4"/>
<dbReference type="InParanoid" id="A0A1D3CQV4"/>
<name>A0A1D3CQV4_9EIME</name>
<dbReference type="VEuPathDB" id="ToxoDB:cyc_07856"/>
<dbReference type="Proteomes" id="UP000095192">
    <property type="component" value="Unassembled WGS sequence"/>
</dbReference>
<sequence>MSRADAALAPVEFLCVDRSFSSLDKAAETLFGKVIIASPHDEIIGECASLKNAMGRRWGAWLFSLSLSCSLHQRYPFYLLRSARSRRSLPDGCSSDVAVATRSPHLARKLLRELCGEMLPRNCSQQAPSPSPAAADKNSGEGVAGAQLIEGAEAKLFACIITAWAFFKEYFSLAEDDSAMSPQPAVAAAQYPLLHALSEEAAAAKEEKEFFHAPSVHPAQRLPLPQRLAAVFRRAARRVCRLSTSREPLRETEVFALSARGCETDATALPPRSSSDCGSNASHAAPIPGVFCEQQQQQQPFVSWVRKQAAAAGLICRRSSDGVHASGGRAAFTAAAVRQQLLQWLQSFEQHVLAAAGSLGGGLNAGGFSLGVALQQAMATASSSEQHAVAAECLKDFCCNLALWGCVPTPDILAAAASLKEEGAEGTEKAALASCRASSSACRGGKRRRRLRQEPSLLATFLMEFGDTTRETLLQLQLQQKEPLALHLRCWMRLLSCLASLVTLHRVTAATAAAASRVDALLEHQAGSAAQELYGVREGVEVSLGDSGISLPTVQQDAEGMRICQRFVLLRLMQHFTALKDFARVIAGMYFSFEAPTAESSGASTSREKKLGLAFNSPSWRDLAE</sequence>
<gene>
    <name evidence="1" type="ORF">cyc_07856</name>
</gene>
<dbReference type="EMBL" id="JROU02002291">
    <property type="protein sequence ID" value="OEH73573.1"/>
    <property type="molecule type" value="Genomic_DNA"/>
</dbReference>
<accession>A0A1D3CQV4</accession>
<keyword evidence="2" id="KW-1185">Reference proteome</keyword>
<comment type="caution">
    <text evidence="1">The sequence shown here is derived from an EMBL/GenBank/DDBJ whole genome shotgun (WGS) entry which is preliminary data.</text>
</comment>
<proteinExistence type="predicted"/>
<protein>
    <submittedName>
        <fullName evidence="1">Uncharacterized protein</fullName>
    </submittedName>
</protein>
<evidence type="ECO:0000313" key="1">
    <source>
        <dbReference type="EMBL" id="OEH73573.1"/>
    </source>
</evidence>